<dbReference type="InterPro" id="IPR050744">
    <property type="entry name" value="AI-2_Isomerase_LsrG"/>
</dbReference>
<dbReference type="AlphaFoldDB" id="A0A4R1HQW5"/>
<dbReference type="OrthoDB" id="8452260at2"/>
<dbReference type="Proteomes" id="UP000295560">
    <property type="component" value="Unassembled WGS sequence"/>
</dbReference>
<dbReference type="InterPro" id="IPR007138">
    <property type="entry name" value="ABM_dom"/>
</dbReference>
<dbReference type="PANTHER" id="PTHR33336:SF3">
    <property type="entry name" value="ABM DOMAIN-CONTAINING PROTEIN"/>
    <property type="match status" value="1"/>
</dbReference>
<dbReference type="PROSITE" id="PS51725">
    <property type="entry name" value="ABM"/>
    <property type="match status" value="1"/>
</dbReference>
<proteinExistence type="predicted"/>
<name>A0A4R1HQW5_PSEEN</name>
<dbReference type="Gene3D" id="3.30.70.100">
    <property type="match status" value="1"/>
</dbReference>
<dbReference type="EMBL" id="SMFZ01000001">
    <property type="protein sequence ID" value="TCK24967.1"/>
    <property type="molecule type" value="Genomic_DNA"/>
</dbReference>
<sequence>MIFVSIRAEARPDKRDEFLDGVVRYSRQVRDEPGNLEFRCFESVEEPNRFAILASYEDPAAGEAHVGSEHARWFFGWLPSVLAEQPTIVYRELDGDGWAPMGEVQMQT</sequence>
<keyword evidence="2" id="KW-0560">Oxidoreductase</keyword>
<keyword evidence="3" id="KW-1185">Reference proteome</keyword>
<dbReference type="GO" id="GO:0004497">
    <property type="term" value="F:monooxygenase activity"/>
    <property type="evidence" value="ECO:0007669"/>
    <property type="project" value="UniProtKB-KW"/>
</dbReference>
<reference evidence="2 3" key="1">
    <citation type="submission" date="2019-03" db="EMBL/GenBank/DDBJ databases">
        <title>Sequencing the genomes of 1000 actinobacteria strains.</title>
        <authorList>
            <person name="Klenk H.-P."/>
        </authorList>
    </citation>
    <scope>NUCLEOTIDE SEQUENCE [LARGE SCALE GENOMIC DNA]</scope>
    <source>
        <strain evidence="2 3">DSM 44969</strain>
    </source>
</reference>
<evidence type="ECO:0000313" key="2">
    <source>
        <dbReference type="EMBL" id="TCK24967.1"/>
    </source>
</evidence>
<evidence type="ECO:0000259" key="1">
    <source>
        <dbReference type="PROSITE" id="PS51725"/>
    </source>
</evidence>
<dbReference type="InterPro" id="IPR011008">
    <property type="entry name" value="Dimeric_a/b-barrel"/>
</dbReference>
<comment type="caution">
    <text evidence="2">The sequence shown here is derived from an EMBL/GenBank/DDBJ whole genome shotgun (WGS) entry which is preliminary data.</text>
</comment>
<dbReference type="Pfam" id="PF03992">
    <property type="entry name" value="ABM"/>
    <property type="match status" value="1"/>
</dbReference>
<dbReference type="RefSeq" id="WP_132421340.1">
    <property type="nucleotide sequence ID" value="NZ_SMFZ01000001.1"/>
</dbReference>
<organism evidence="2 3">
    <name type="scientific">Pseudonocardia endophytica</name>
    <dbReference type="NCBI Taxonomy" id="401976"/>
    <lineage>
        <taxon>Bacteria</taxon>
        <taxon>Bacillati</taxon>
        <taxon>Actinomycetota</taxon>
        <taxon>Actinomycetes</taxon>
        <taxon>Pseudonocardiales</taxon>
        <taxon>Pseudonocardiaceae</taxon>
        <taxon>Pseudonocardia</taxon>
    </lineage>
</organism>
<dbReference type="PANTHER" id="PTHR33336">
    <property type="entry name" value="QUINOL MONOOXYGENASE YGIN-RELATED"/>
    <property type="match status" value="1"/>
</dbReference>
<evidence type="ECO:0000313" key="3">
    <source>
        <dbReference type="Proteomes" id="UP000295560"/>
    </source>
</evidence>
<keyword evidence="2" id="KW-0503">Monooxygenase</keyword>
<gene>
    <name evidence="2" type="ORF">EV378_0763</name>
</gene>
<protein>
    <submittedName>
        <fullName evidence="2">Quinol monooxygenase YgiN</fullName>
    </submittedName>
</protein>
<accession>A0A4R1HQW5</accession>
<dbReference type="SUPFAM" id="SSF54909">
    <property type="entry name" value="Dimeric alpha+beta barrel"/>
    <property type="match status" value="1"/>
</dbReference>
<feature type="domain" description="ABM" evidence="1">
    <location>
        <begin position="2"/>
        <end position="90"/>
    </location>
</feature>